<evidence type="ECO:0000259" key="3">
    <source>
        <dbReference type="Pfam" id="PF01156"/>
    </source>
</evidence>
<name>A0ABY5LRJ7_9VIBR</name>
<feature type="domain" description="Inosine/uridine-preferring nucleoside hydrolase" evidence="3">
    <location>
        <begin position="4"/>
        <end position="297"/>
    </location>
</feature>
<dbReference type="PANTHER" id="PTHR12304">
    <property type="entry name" value="INOSINE-URIDINE PREFERRING NUCLEOSIDE HYDROLASE"/>
    <property type="match status" value="1"/>
</dbReference>
<dbReference type="InterPro" id="IPR023186">
    <property type="entry name" value="IUNH"/>
</dbReference>
<keyword evidence="1 4" id="KW-0378">Hydrolase</keyword>
<dbReference type="EMBL" id="CP102097">
    <property type="protein sequence ID" value="UUM32390.1"/>
    <property type="molecule type" value="Genomic_DNA"/>
</dbReference>
<protein>
    <submittedName>
        <fullName evidence="4">Nucleoside hydrolase</fullName>
    </submittedName>
</protein>
<dbReference type="SUPFAM" id="SSF53590">
    <property type="entry name" value="Nucleoside hydrolase"/>
    <property type="match status" value="1"/>
</dbReference>
<keyword evidence="2" id="KW-0326">Glycosidase</keyword>
<evidence type="ECO:0000313" key="5">
    <source>
        <dbReference type="Proteomes" id="UP001058602"/>
    </source>
</evidence>
<evidence type="ECO:0000313" key="4">
    <source>
        <dbReference type="EMBL" id="UUM32390.1"/>
    </source>
</evidence>
<dbReference type="Gene3D" id="3.90.245.10">
    <property type="entry name" value="Ribonucleoside hydrolase-like"/>
    <property type="match status" value="1"/>
</dbReference>
<evidence type="ECO:0000256" key="2">
    <source>
        <dbReference type="ARBA" id="ARBA00023295"/>
    </source>
</evidence>
<evidence type="ECO:0000256" key="1">
    <source>
        <dbReference type="ARBA" id="ARBA00022801"/>
    </source>
</evidence>
<proteinExistence type="predicted"/>
<dbReference type="InterPro" id="IPR001910">
    <property type="entry name" value="Inosine/uridine_hydrolase_dom"/>
</dbReference>
<dbReference type="PANTHER" id="PTHR12304:SF4">
    <property type="entry name" value="URIDINE NUCLEOSIDASE"/>
    <property type="match status" value="1"/>
</dbReference>
<reference evidence="4" key="1">
    <citation type="submission" date="2022-07" db="EMBL/GenBank/DDBJ databases">
        <title>Complete genome of Vibrio japonicus strain JCM 31412T and phylogenomic assessment of the Nereis clade of the genus Vibrio.</title>
        <authorList>
            <person name="Shlafstein M.D."/>
            <person name="Emsley S.A."/>
            <person name="Ushijima B."/>
            <person name="Videau P."/>
            <person name="Saw J.H."/>
        </authorList>
    </citation>
    <scope>NUCLEOTIDE SEQUENCE</scope>
    <source>
        <strain evidence="4">JCM 31412</strain>
    </source>
</reference>
<dbReference type="Proteomes" id="UP001058602">
    <property type="component" value="Chromosome 2"/>
</dbReference>
<dbReference type="RefSeq" id="WP_257086055.1">
    <property type="nucleotide sequence ID" value="NZ_CP102097.1"/>
</dbReference>
<dbReference type="InterPro" id="IPR036452">
    <property type="entry name" value="Ribo_hydro-like"/>
</dbReference>
<gene>
    <name evidence="4" type="ORF">NP165_19105</name>
</gene>
<dbReference type="GO" id="GO:0016787">
    <property type="term" value="F:hydrolase activity"/>
    <property type="evidence" value="ECO:0007669"/>
    <property type="project" value="UniProtKB-KW"/>
</dbReference>
<dbReference type="CDD" id="cd02650">
    <property type="entry name" value="nuc_hydro_CaPnhB"/>
    <property type="match status" value="1"/>
</dbReference>
<organism evidence="4 5">
    <name type="scientific">Vibrio japonicus</name>
    <dbReference type="NCBI Taxonomy" id="1824638"/>
    <lineage>
        <taxon>Bacteria</taxon>
        <taxon>Pseudomonadati</taxon>
        <taxon>Pseudomonadota</taxon>
        <taxon>Gammaproteobacteria</taxon>
        <taxon>Vibrionales</taxon>
        <taxon>Vibrionaceae</taxon>
        <taxon>Vibrio</taxon>
    </lineage>
</organism>
<keyword evidence="5" id="KW-1185">Reference proteome</keyword>
<sequence>MNKVIIDTDIGVDDALAIAYASHHCDIVGITTVFGNVTVQQAVKNAKLFTEILGINTPIYRGLSRPLAIDPTPVNKTVHGEDGLGGVFNNHHNDDAEDAIRFIIDTIMANPGEITLIPIGPLTNIAAALSQEPRIAECVKQVIIMGGAFGTDGNQGNVTPLSEFNIWKDPHAADQVLSSQMPITMVPLDVTHRVLVTGDEIRKMGHQELIAMTEGYLKYSLEKEKFEGMAVHDALTISYLLLPDAFTIERAPLRVVTEGFATGLTLKKVTELGSRANPFSESRIQNVCINVDSDRVKKHLLTTLQTYKD</sequence>
<accession>A0ABY5LRJ7</accession>
<dbReference type="Pfam" id="PF01156">
    <property type="entry name" value="IU_nuc_hydro"/>
    <property type="match status" value="1"/>
</dbReference>